<name>A0ACB8U1U6_9APHY</name>
<accession>A0ACB8U1U6</accession>
<comment type="caution">
    <text evidence="1">The sequence shown here is derived from an EMBL/GenBank/DDBJ whole genome shotgun (WGS) entry which is preliminary data.</text>
</comment>
<evidence type="ECO:0000313" key="1">
    <source>
        <dbReference type="EMBL" id="KAI0088181.1"/>
    </source>
</evidence>
<gene>
    <name evidence="1" type="ORF">BDY19DRAFT_891698</name>
</gene>
<dbReference type="EMBL" id="MU274914">
    <property type="protein sequence ID" value="KAI0088181.1"/>
    <property type="molecule type" value="Genomic_DNA"/>
</dbReference>
<keyword evidence="2" id="KW-1185">Reference proteome</keyword>
<reference evidence="1" key="1">
    <citation type="journal article" date="2021" name="Environ. Microbiol.">
        <title>Gene family expansions and transcriptome signatures uncover fungal adaptations to wood decay.</title>
        <authorList>
            <person name="Hage H."/>
            <person name="Miyauchi S."/>
            <person name="Viragh M."/>
            <person name="Drula E."/>
            <person name="Min B."/>
            <person name="Chaduli D."/>
            <person name="Navarro D."/>
            <person name="Favel A."/>
            <person name="Norest M."/>
            <person name="Lesage-Meessen L."/>
            <person name="Balint B."/>
            <person name="Merenyi Z."/>
            <person name="de Eugenio L."/>
            <person name="Morin E."/>
            <person name="Martinez A.T."/>
            <person name="Baldrian P."/>
            <person name="Stursova M."/>
            <person name="Martinez M.J."/>
            <person name="Novotny C."/>
            <person name="Magnuson J.K."/>
            <person name="Spatafora J.W."/>
            <person name="Maurice S."/>
            <person name="Pangilinan J."/>
            <person name="Andreopoulos W."/>
            <person name="LaButti K."/>
            <person name="Hundley H."/>
            <person name="Na H."/>
            <person name="Kuo A."/>
            <person name="Barry K."/>
            <person name="Lipzen A."/>
            <person name="Henrissat B."/>
            <person name="Riley R."/>
            <person name="Ahrendt S."/>
            <person name="Nagy L.G."/>
            <person name="Grigoriev I.V."/>
            <person name="Martin F."/>
            <person name="Rosso M.N."/>
        </authorList>
    </citation>
    <scope>NUCLEOTIDE SEQUENCE</scope>
    <source>
        <strain evidence="1">CBS 384.51</strain>
    </source>
</reference>
<dbReference type="Proteomes" id="UP001055072">
    <property type="component" value="Unassembled WGS sequence"/>
</dbReference>
<organism evidence="1 2">
    <name type="scientific">Irpex rosettiformis</name>
    <dbReference type="NCBI Taxonomy" id="378272"/>
    <lineage>
        <taxon>Eukaryota</taxon>
        <taxon>Fungi</taxon>
        <taxon>Dikarya</taxon>
        <taxon>Basidiomycota</taxon>
        <taxon>Agaricomycotina</taxon>
        <taxon>Agaricomycetes</taxon>
        <taxon>Polyporales</taxon>
        <taxon>Irpicaceae</taxon>
        <taxon>Irpex</taxon>
    </lineage>
</organism>
<evidence type="ECO:0000313" key="2">
    <source>
        <dbReference type="Proteomes" id="UP001055072"/>
    </source>
</evidence>
<protein>
    <submittedName>
        <fullName evidence="1">Uncharacterized protein</fullName>
    </submittedName>
</protein>
<proteinExistence type="predicted"/>
<sequence length="347" mass="39333">MADRRNTQAINITENSDPERYDLGRRQAQCALERYHYLCAAAQEAFTLERARGYRLFVRDVVSFDNYTAYALDPVSAKLHPRPDGTIHPGDIEIYVNSIVKNYKCSEGGIMYAIGDSRTFWNMVINYHSSAGTTGIKAWDRLFRQLKTSGYDKGIVPCMFFATPFGCNDPSCSFLHDKEKCVRAREKILARRRTTLGKPTPRDIAAREKVARKAYEASQRQVVLHKGSTTDGSLSVLGVDDDDDDDIDPELMKIYEDSAKIKAICNNPACLLTKMKRGTGEQGNSFVKMKVCSGCQMATYCSRECQTADWKRHKKEPCRPFKELVEDDSMWDDWGLRVGTGRFSFAK</sequence>